<dbReference type="PANTHER" id="PTHR47169">
    <property type="entry name" value="OS01G0541250 PROTEIN"/>
    <property type="match status" value="1"/>
</dbReference>
<protein>
    <submittedName>
        <fullName evidence="1">Mar9 Transposase</fullName>
    </submittedName>
</protein>
<dbReference type="GO" id="GO:0003676">
    <property type="term" value="F:nucleic acid binding"/>
    <property type="evidence" value="ECO:0007669"/>
    <property type="project" value="InterPro"/>
</dbReference>
<organism evidence="1 2">
    <name type="scientific">Phytophthora megakarya</name>
    <dbReference type="NCBI Taxonomy" id="4795"/>
    <lineage>
        <taxon>Eukaryota</taxon>
        <taxon>Sar</taxon>
        <taxon>Stramenopiles</taxon>
        <taxon>Oomycota</taxon>
        <taxon>Peronosporomycetes</taxon>
        <taxon>Peronosporales</taxon>
        <taxon>Peronosporaceae</taxon>
        <taxon>Phytophthora</taxon>
    </lineage>
</organism>
<dbReference type="Gene3D" id="3.30.420.10">
    <property type="entry name" value="Ribonuclease H-like superfamily/Ribonuclease H"/>
    <property type="match status" value="1"/>
</dbReference>
<proteinExistence type="predicted"/>
<dbReference type="OrthoDB" id="168403at2759"/>
<evidence type="ECO:0000313" key="1">
    <source>
        <dbReference type="EMBL" id="OWZ16260.1"/>
    </source>
</evidence>
<dbReference type="PANTHER" id="PTHR47169:SF2">
    <property type="entry name" value="OS01G0541250 PROTEIN"/>
    <property type="match status" value="1"/>
</dbReference>
<comment type="caution">
    <text evidence="1">The sequence shown here is derived from an EMBL/GenBank/DDBJ whole genome shotgun (WGS) entry which is preliminary data.</text>
</comment>
<sequence>MVKQTKAKRTNKNRLACTPATNNLDSVDGKVYKRYPLENVIPVIKATWPINEKCMPVIIPQDNATPHCKSDDPDIVAVGRADGWNIQHDFQPPNSTDCNTLNLGYFTSIEALQYQADAYNLD</sequence>
<dbReference type="InterPro" id="IPR036397">
    <property type="entry name" value="RNaseH_sf"/>
</dbReference>
<dbReference type="AlphaFoldDB" id="A0A225WHB5"/>
<reference evidence="2" key="1">
    <citation type="submission" date="2017-03" db="EMBL/GenBank/DDBJ databases">
        <title>Phytopthora megakarya and P. palmivora, two closely related causual agents of cacao black pod achieved similar genome size and gene model numbers by different mechanisms.</title>
        <authorList>
            <person name="Ali S."/>
            <person name="Shao J."/>
            <person name="Larry D.J."/>
            <person name="Kronmiller B."/>
            <person name="Shen D."/>
            <person name="Strem M.D."/>
            <person name="Melnick R.L."/>
            <person name="Guiltinan M.J."/>
            <person name="Tyler B.M."/>
            <person name="Meinhardt L.W."/>
            <person name="Bailey B.A."/>
        </authorList>
    </citation>
    <scope>NUCLEOTIDE SEQUENCE [LARGE SCALE GENOMIC DNA]</scope>
    <source>
        <strain evidence="2">zdho120</strain>
    </source>
</reference>
<accession>A0A225WHB5</accession>
<name>A0A225WHB5_9STRA</name>
<evidence type="ECO:0000313" key="2">
    <source>
        <dbReference type="Proteomes" id="UP000198211"/>
    </source>
</evidence>
<dbReference type="Proteomes" id="UP000198211">
    <property type="component" value="Unassembled WGS sequence"/>
</dbReference>
<dbReference type="EMBL" id="NBNE01000967">
    <property type="protein sequence ID" value="OWZ16260.1"/>
    <property type="molecule type" value="Genomic_DNA"/>
</dbReference>
<keyword evidence="2" id="KW-1185">Reference proteome</keyword>
<gene>
    <name evidence="1" type="ORF">PHMEG_0009974</name>
</gene>